<protein>
    <submittedName>
        <fullName evidence="2">Uncharacterized protein</fullName>
    </submittedName>
</protein>
<dbReference type="AlphaFoldDB" id="A0A5C2SQT6"/>
<dbReference type="OrthoDB" id="10593369at2759"/>
<feature type="compositionally biased region" description="Basic and acidic residues" evidence="1">
    <location>
        <begin position="34"/>
        <end position="43"/>
    </location>
</feature>
<dbReference type="EMBL" id="ML122255">
    <property type="protein sequence ID" value="RPD63836.1"/>
    <property type="molecule type" value="Genomic_DNA"/>
</dbReference>
<proteinExistence type="predicted"/>
<feature type="compositionally biased region" description="Basic residues" evidence="1">
    <location>
        <begin position="72"/>
        <end position="82"/>
    </location>
</feature>
<feature type="region of interest" description="Disordered" evidence="1">
    <location>
        <begin position="22"/>
        <end position="137"/>
    </location>
</feature>
<reference evidence="2" key="1">
    <citation type="journal article" date="2018" name="Genome Biol. Evol.">
        <title>Genomics and development of Lentinus tigrinus, a white-rot wood-decaying mushroom with dimorphic fruiting bodies.</title>
        <authorList>
            <person name="Wu B."/>
            <person name="Xu Z."/>
            <person name="Knudson A."/>
            <person name="Carlson A."/>
            <person name="Chen N."/>
            <person name="Kovaka S."/>
            <person name="LaButti K."/>
            <person name="Lipzen A."/>
            <person name="Pennachio C."/>
            <person name="Riley R."/>
            <person name="Schakwitz W."/>
            <person name="Umezawa K."/>
            <person name="Ohm R.A."/>
            <person name="Grigoriev I.V."/>
            <person name="Nagy L.G."/>
            <person name="Gibbons J."/>
            <person name="Hibbett D."/>
        </authorList>
    </citation>
    <scope>NUCLEOTIDE SEQUENCE [LARGE SCALE GENOMIC DNA]</scope>
    <source>
        <strain evidence="2">ALCF2SS1-6</strain>
    </source>
</reference>
<feature type="compositionally biased region" description="Basic residues" evidence="1">
    <location>
        <begin position="101"/>
        <end position="111"/>
    </location>
</feature>
<dbReference type="Proteomes" id="UP000313359">
    <property type="component" value="Unassembled WGS sequence"/>
</dbReference>
<evidence type="ECO:0000313" key="3">
    <source>
        <dbReference type="Proteomes" id="UP000313359"/>
    </source>
</evidence>
<sequence length="323" mass="36848">MRPTVSRPMDYDMTIPAIALHGGALSDAQRTRKHDPSSADRIELPSPLSDATDEQSSISEDTVMLSPPPAAARRKLRNSRPKSARDEYDEAEWKPPYSAGHKPRRARRSKRAQTAPSLAEEEPPAHPRRGEKLACPVPGCSEKHTRAGDLERHVRFVDKPHHLQVQVYCTNDVHPPEKQSRLDNLVPRHMQKGKCMDMKGWRKFIQKAVKEGKIAERPHLDAQKVFATRTYAKCVLHCRKDPRYEVLNHEVCKELNFKSPEKLEQHLAEETEVIFRCRCCKASRTSWADAVDNYGCWEWDEDQQTLKRKSVSATTSGEGCLDQ</sequence>
<gene>
    <name evidence="2" type="ORF">L227DRAFT_363413</name>
</gene>
<evidence type="ECO:0000313" key="2">
    <source>
        <dbReference type="EMBL" id="RPD63836.1"/>
    </source>
</evidence>
<name>A0A5C2SQT6_9APHY</name>
<feature type="compositionally biased region" description="Basic and acidic residues" evidence="1">
    <location>
        <begin position="123"/>
        <end position="132"/>
    </location>
</feature>
<keyword evidence="3" id="KW-1185">Reference proteome</keyword>
<evidence type="ECO:0000256" key="1">
    <source>
        <dbReference type="SAM" id="MobiDB-lite"/>
    </source>
</evidence>
<organism evidence="2 3">
    <name type="scientific">Lentinus tigrinus ALCF2SS1-6</name>
    <dbReference type="NCBI Taxonomy" id="1328759"/>
    <lineage>
        <taxon>Eukaryota</taxon>
        <taxon>Fungi</taxon>
        <taxon>Dikarya</taxon>
        <taxon>Basidiomycota</taxon>
        <taxon>Agaricomycotina</taxon>
        <taxon>Agaricomycetes</taxon>
        <taxon>Polyporales</taxon>
        <taxon>Polyporaceae</taxon>
        <taxon>Lentinus</taxon>
    </lineage>
</organism>
<accession>A0A5C2SQT6</accession>